<feature type="region of interest" description="Disordered" evidence="1">
    <location>
        <begin position="36"/>
        <end position="79"/>
    </location>
</feature>
<dbReference type="Proteomes" id="UP000014521">
    <property type="component" value="Unassembled WGS sequence"/>
</dbReference>
<dbReference type="InterPro" id="IPR005046">
    <property type="entry name" value="DUF285"/>
</dbReference>
<proteinExistence type="predicted"/>
<feature type="compositionally biased region" description="Basic and acidic residues" evidence="1">
    <location>
        <begin position="674"/>
        <end position="685"/>
    </location>
</feature>
<name>S4GNJ5_GARVA</name>
<protein>
    <submittedName>
        <fullName evidence="3">Bacterial surface protein 26-residue PARCEL repeat-containing domain protein</fullName>
    </submittedName>
</protein>
<keyword evidence="2" id="KW-0472">Membrane</keyword>
<organism evidence="3 4">
    <name type="scientific">Gardnerella vaginalis JCP8108</name>
    <dbReference type="NCBI Taxonomy" id="1261066"/>
    <lineage>
        <taxon>Bacteria</taxon>
        <taxon>Bacillati</taxon>
        <taxon>Actinomycetota</taxon>
        <taxon>Actinomycetes</taxon>
        <taxon>Bifidobacteriales</taxon>
        <taxon>Bifidobacteriaceae</taxon>
        <taxon>Gardnerella</taxon>
    </lineage>
</organism>
<evidence type="ECO:0000313" key="3">
    <source>
        <dbReference type="EMBL" id="EPI47242.1"/>
    </source>
</evidence>
<dbReference type="Gene3D" id="3.80.10.10">
    <property type="entry name" value="Ribonuclease Inhibitor"/>
    <property type="match status" value="1"/>
</dbReference>
<feature type="transmembrane region" description="Helical" evidence="2">
    <location>
        <begin position="766"/>
        <end position="783"/>
    </location>
</feature>
<evidence type="ECO:0000313" key="4">
    <source>
        <dbReference type="Proteomes" id="UP000014521"/>
    </source>
</evidence>
<keyword evidence="2" id="KW-0812">Transmembrane</keyword>
<reference evidence="3 4" key="1">
    <citation type="submission" date="2013-06" db="EMBL/GenBank/DDBJ databases">
        <authorList>
            <person name="Weinstock G."/>
            <person name="Sodergren E."/>
            <person name="Lobos E.A."/>
            <person name="Fulton L."/>
            <person name="Fulton R."/>
            <person name="Courtney L."/>
            <person name="Fronick C."/>
            <person name="O'Laughlin M."/>
            <person name="Godfrey J."/>
            <person name="Wilson R.M."/>
            <person name="Miner T."/>
            <person name="Farmer C."/>
            <person name="Delehaunty K."/>
            <person name="Cordes M."/>
            <person name="Minx P."/>
            <person name="Tomlinson C."/>
            <person name="Chen J."/>
            <person name="Wollam A."/>
            <person name="Pepin K.H."/>
            <person name="Bhonagiri V."/>
            <person name="Zhang X."/>
            <person name="Warren W."/>
            <person name="Mitreva M."/>
            <person name="Mardis E.R."/>
            <person name="Wilson R.K."/>
        </authorList>
    </citation>
    <scope>NUCLEOTIDE SEQUENCE [LARGE SCALE GENOMIC DNA]</scope>
    <source>
        <strain evidence="3 4">JCP8108</strain>
    </source>
</reference>
<dbReference type="InterPro" id="IPR032675">
    <property type="entry name" value="LRR_dom_sf"/>
</dbReference>
<evidence type="ECO:0000256" key="2">
    <source>
        <dbReference type="SAM" id="Phobius"/>
    </source>
</evidence>
<dbReference type="InterPro" id="IPR011889">
    <property type="entry name" value="Liste_lipo_26"/>
</dbReference>
<dbReference type="HOGENOM" id="CLU_344118_0_0_11"/>
<dbReference type="RefSeq" id="WP_016828866.1">
    <property type="nucleotide sequence ID" value="NZ_KE347333.1"/>
</dbReference>
<feature type="compositionally biased region" description="Polar residues" evidence="1">
    <location>
        <begin position="36"/>
        <end position="54"/>
    </location>
</feature>
<dbReference type="PATRIC" id="fig|1261066.4.peg.805"/>
<dbReference type="NCBIfam" id="TIGR02167">
    <property type="entry name" value="Liste_lipo_26"/>
    <property type="match status" value="3"/>
</dbReference>
<evidence type="ECO:0000256" key="1">
    <source>
        <dbReference type="SAM" id="MobiDB-lite"/>
    </source>
</evidence>
<accession>S4GNJ5</accession>
<gene>
    <name evidence="3" type="ORF">HMPREF1581_00892</name>
</gene>
<dbReference type="EMBL" id="ATJJ01000058">
    <property type="protein sequence ID" value="EPI47242.1"/>
    <property type="molecule type" value="Genomic_DNA"/>
</dbReference>
<dbReference type="Pfam" id="PF03382">
    <property type="entry name" value="DUF285"/>
    <property type="match status" value="3"/>
</dbReference>
<sequence>MRGSLHNNVIGLVAVFATIAMTMEFTGNVANAETASGVSKSISRTTSNTKVSESPETDVTKTAERSSAESEPSASNIYNEWGTASSGINLNIKLEKNNDKNEEGTLTLHIKPVDDKQIARITTQLKNSTVHVNNSKFELSTVASKITKVVFDKQITMSVSENMFKDMNNLESVENINNIKFKEDKSKDKNQADIVTTAYMFEDCTKLKHIGGIENWDLTNVVNADGMFDGCSSITTLDLESWKVPNLELAQGMFMNMKALTTLTLFKQKEASLTRINNMFTGDQKLNELNNIADLKTSKVVEFYQTFAKTGLTTLDLSKWDTSAAGTDKTETLGGMYAMFALMPNLKSIKFGKKWNTSNVTNMSSMFYNDSNLKSIDVSNWNTKKVTDMHYMFEGSGIQSLNISGWTVPQGTVDIPDGNGKTYKVSTSSNMLYTNNLRDVTFPRVNIYSSIPVGVWRDSSGISGVNPGENIDLITNTKSSKKSNEPAKRPVTSTKTIIRKVRDYIKVTFKTSGKNSKTVNCVADVLQGKDPATKKANTYSINGIQNFISCKQEDANKASRSASGSFTMTLAQVKSALGIKSGDTVKWDIDETPVAKSIKEIVRGQGVNAVHTGIFHPARDKDAKDVIANNKKEQSDSVFGAYILLPWKDVTFTAHVTHNPSNPGGGSNPSGSDPIKDMDLGKDVNPDSYSDESLSDANPNHQNISIDSTILHNGGNSVKTKGIRNNTYEKNIKKSNNDGEKNIAGQGHESVPMLARTGSVIAELSMYAYAVMCAGIAVFAWKWNRFATSRGSHLRK</sequence>
<comment type="caution">
    <text evidence="3">The sequence shown here is derived from an EMBL/GenBank/DDBJ whole genome shotgun (WGS) entry which is preliminary data.</text>
</comment>
<feature type="compositionally biased region" description="Basic and acidic residues" evidence="1">
    <location>
        <begin position="58"/>
        <end position="68"/>
    </location>
</feature>
<feature type="compositionally biased region" description="Polar residues" evidence="1">
    <location>
        <begin position="695"/>
        <end position="722"/>
    </location>
</feature>
<feature type="region of interest" description="Disordered" evidence="1">
    <location>
        <begin position="656"/>
        <end position="722"/>
    </location>
</feature>
<dbReference type="AlphaFoldDB" id="S4GNJ5"/>
<keyword evidence="2" id="KW-1133">Transmembrane helix</keyword>
<dbReference type="SUPFAM" id="SSF52058">
    <property type="entry name" value="L domain-like"/>
    <property type="match status" value="1"/>
</dbReference>